<dbReference type="Proteomes" id="UP000735302">
    <property type="component" value="Unassembled WGS sequence"/>
</dbReference>
<evidence type="ECO:0000313" key="2">
    <source>
        <dbReference type="Proteomes" id="UP000735302"/>
    </source>
</evidence>
<evidence type="ECO:0000313" key="1">
    <source>
        <dbReference type="EMBL" id="GFO05346.1"/>
    </source>
</evidence>
<sequence>MPVDFVRHRDVTQCGRTFRSQDKAVHGCRSVAGSIDRLKTSIRKGGTITVLTPWMSLPHILCAPPLSMFPHAALSPPRERVTKFMHQCSVLKISRKKVFCSGTSYFRTQEALERSAEQTRLSRLFMPEILDELPASEALPVYSERRAEPSGALEPR</sequence>
<protein>
    <submittedName>
        <fullName evidence="1">Uncharacterized protein</fullName>
    </submittedName>
</protein>
<comment type="caution">
    <text evidence="1">The sequence shown here is derived from an EMBL/GenBank/DDBJ whole genome shotgun (WGS) entry which is preliminary data.</text>
</comment>
<reference evidence="1 2" key="1">
    <citation type="journal article" date="2021" name="Elife">
        <title>Chloroplast acquisition without the gene transfer in kleptoplastic sea slugs, Plakobranchus ocellatus.</title>
        <authorList>
            <person name="Maeda T."/>
            <person name="Takahashi S."/>
            <person name="Yoshida T."/>
            <person name="Shimamura S."/>
            <person name="Takaki Y."/>
            <person name="Nagai Y."/>
            <person name="Toyoda A."/>
            <person name="Suzuki Y."/>
            <person name="Arimoto A."/>
            <person name="Ishii H."/>
            <person name="Satoh N."/>
            <person name="Nishiyama T."/>
            <person name="Hasebe M."/>
            <person name="Maruyama T."/>
            <person name="Minagawa J."/>
            <person name="Obokata J."/>
            <person name="Shigenobu S."/>
        </authorList>
    </citation>
    <scope>NUCLEOTIDE SEQUENCE [LARGE SCALE GENOMIC DNA]</scope>
</reference>
<organism evidence="1 2">
    <name type="scientific">Plakobranchus ocellatus</name>
    <dbReference type="NCBI Taxonomy" id="259542"/>
    <lineage>
        <taxon>Eukaryota</taxon>
        <taxon>Metazoa</taxon>
        <taxon>Spiralia</taxon>
        <taxon>Lophotrochozoa</taxon>
        <taxon>Mollusca</taxon>
        <taxon>Gastropoda</taxon>
        <taxon>Heterobranchia</taxon>
        <taxon>Euthyneura</taxon>
        <taxon>Panpulmonata</taxon>
        <taxon>Sacoglossa</taxon>
        <taxon>Placobranchoidea</taxon>
        <taxon>Plakobranchidae</taxon>
        <taxon>Plakobranchus</taxon>
    </lineage>
</organism>
<accession>A0AAV4AAI7</accession>
<proteinExistence type="predicted"/>
<dbReference type="EMBL" id="BLXT01003748">
    <property type="protein sequence ID" value="GFO05346.1"/>
    <property type="molecule type" value="Genomic_DNA"/>
</dbReference>
<gene>
    <name evidence="1" type="ORF">PoB_003185100</name>
</gene>
<name>A0AAV4AAI7_9GAST</name>
<dbReference type="AlphaFoldDB" id="A0AAV4AAI7"/>
<keyword evidence="2" id="KW-1185">Reference proteome</keyword>